<gene>
    <name evidence="3" type="ORF">ACF1HC_29550</name>
</gene>
<evidence type="ECO:0000256" key="2">
    <source>
        <dbReference type="SAM" id="Phobius"/>
    </source>
</evidence>
<accession>A0ABW6Z3I7</accession>
<sequence length="109" mass="10641">MVAIVTCAVVAILGWLFAVSQWETASRIATVASALAGVAAVGIGIWAALPGAGQGGIAVRDTSSARTTGPGDAVSGFQGKKSSGTVTVERTGSAEATGEGNAISGYSEK</sequence>
<organism evidence="3 4">
    <name type="scientific">Streptomyces eurythermus</name>
    <dbReference type="NCBI Taxonomy" id="42237"/>
    <lineage>
        <taxon>Bacteria</taxon>
        <taxon>Bacillati</taxon>
        <taxon>Actinomycetota</taxon>
        <taxon>Actinomycetes</taxon>
        <taxon>Kitasatosporales</taxon>
        <taxon>Streptomycetaceae</taxon>
        <taxon>Streptomyces</taxon>
    </lineage>
</organism>
<proteinExistence type="predicted"/>
<keyword evidence="2" id="KW-1133">Transmembrane helix</keyword>
<evidence type="ECO:0000256" key="1">
    <source>
        <dbReference type="SAM" id="MobiDB-lite"/>
    </source>
</evidence>
<comment type="caution">
    <text evidence="3">The sequence shown here is derived from an EMBL/GenBank/DDBJ whole genome shotgun (WGS) entry which is preliminary data.</text>
</comment>
<dbReference type="EMBL" id="JBICBM010000015">
    <property type="protein sequence ID" value="MFF9885706.1"/>
    <property type="molecule type" value="Genomic_DNA"/>
</dbReference>
<protein>
    <recommendedName>
        <fullName evidence="5">Secreted protein</fullName>
    </recommendedName>
</protein>
<evidence type="ECO:0008006" key="5">
    <source>
        <dbReference type="Google" id="ProtNLM"/>
    </source>
</evidence>
<feature type="transmembrane region" description="Helical" evidence="2">
    <location>
        <begin position="28"/>
        <end position="49"/>
    </location>
</feature>
<name>A0ABW6Z3I7_9ACTN</name>
<keyword evidence="2" id="KW-0472">Membrane</keyword>
<reference evidence="3 4" key="1">
    <citation type="submission" date="2024-10" db="EMBL/GenBank/DDBJ databases">
        <title>The Natural Products Discovery Center: Release of the First 8490 Sequenced Strains for Exploring Actinobacteria Biosynthetic Diversity.</title>
        <authorList>
            <person name="Kalkreuter E."/>
            <person name="Kautsar S.A."/>
            <person name="Yang D."/>
            <person name="Bader C.D."/>
            <person name="Teijaro C.N."/>
            <person name="Fluegel L."/>
            <person name="Davis C.M."/>
            <person name="Simpson J.R."/>
            <person name="Lauterbach L."/>
            <person name="Steele A.D."/>
            <person name="Gui C."/>
            <person name="Meng S."/>
            <person name="Li G."/>
            <person name="Viehrig K."/>
            <person name="Ye F."/>
            <person name="Su P."/>
            <person name="Kiefer A.F."/>
            <person name="Nichols A."/>
            <person name="Cepeda A.J."/>
            <person name="Yan W."/>
            <person name="Fan B."/>
            <person name="Jiang Y."/>
            <person name="Adhikari A."/>
            <person name="Zheng C.-J."/>
            <person name="Schuster L."/>
            <person name="Cowan T.M."/>
            <person name="Smanski M.J."/>
            <person name="Chevrette M.G."/>
            <person name="De Carvalho L.P.S."/>
            <person name="Shen B."/>
        </authorList>
    </citation>
    <scope>NUCLEOTIDE SEQUENCE [LARGE SCALE GENOMIC DNA]</scope>
    <source>
        <strain evidence="3 4">NPDC013366</strain>
    </source>
</reference>
<evidence type="ECO:0000313" key="4">
    <source>
        <dbReference type="Proteomes" id="UP001603418"/>
    </source>
</evidence>
<dbReference type="RefSeq" id="WP_157855592.1">
    <property type="nucleotide sequence ID" value="NZ_JBFACJ010000024.1"/>
</dbReference>
<keyword evidence="4" id="KW-1185">Reference proteome</keyword>
<dbReference type="Proteomes" id="UP001603418">
    <property type="component" value="Unassembled WGS sequence"/>
</dbReference>
<feature type="region of interest" description="Disordered" evidence="1">
    <location>
        <begin position="61"/>
        <end position="109"/>
    </location>
</feature>
<feature type="compositionally biased region" description="Polar residues" evidence="1">
    <location>
        <begin position="80"/>
        <end position="90"/>
    </location>
</feature>
<keyword evidence="2" id="KW-0812">Transmembrane</keyword>
<evidence type="ECO:0000313" key="3">
    <source>
        <dbReference type="EMBL" id="MFF9885706.1"/>
    </source>
</evidence>